<dbReference type="EMBL" id="DS547093">
    <property type="protein sequence ID" value="EDR13592.1"/>
    <property type="molecule type" value="Genomic_DNA"/>
</dbReference>
<keyword evidence="2" id="KW-1185">Reference proteome</keyword>
<dbReference type="AlphaFoldDB" id="B0CWZ1"/>
<proteinExistence type="predicted"/>
<dbReference type="InParanoid" id="B0CWZ1"/>
<name>B0CWZ1_LACBS</name>
<gene>
    <name evidence="1" type="ORF">LACBIDRAFT_322625</name>
</gene>
<organism evidence="2">
    <name type="scientific">Laccaria bicolor (strain S238N-H82 / ATCC MYA-4686)</name>
    <name type="common">Bicoloured deceiver</name>
    <name type="synonym">Laccaria laccata var. bicolor</name>
    <dbReference type="NCBI Taxonomy" id="486041"/>
    <lineage>
        <taxon>Eukaryota</taxon>
        <taxon>Fungi</taxon>
        <taxon>Dikarya</taxon>
        <taxon>Basidiomycota</taxon>
        <taxon>Agaricomycotina</taxon>
        <taxon>Agaricomycetes</taxon>
        <taxon>Agaricomycetidae</taxon>
        <taxon>Agaricales</taxon>
        <taxon>Agaricineae</taxon>
        <taxon>Hydnangiaceae</taxon>
        <taxon>Laccaria</taxon>
    </lineage>
</organism>
<evidence type="ECO:0000313" key="2">
    <source>
        <dbReference type="Proteomes" id="UP000001194"/>
    </source>
</evidence>
<accession>B0CWZ1</accession>
<evidence type="ECO:0000313" key="1">
    <source>
        <dbReference type="EMBL" id="EDR13592.1"/>
    </source>
</evidence>
<dbReference type="Proteomes" id="UP000001194">
    <property type="component" value="Unassembled WGS sequence"/>
</dbReference>
<dbReference type="GeneID" id="6071953"/>
<sequence length="207" mass="22659">MPAQTSLHADDVSRRKHALHFCVNLRNLSKHVGRGTPLLRLCGAGSLGGTQSQDTTDICISAGARIKTCSPKNSRGSPRVAPNGFLAMMDIIGTKFSADICNTPASRFRQPKTQTSRPACCAGSDGALKDTARHVRQIHSVVTGRISQRSASCINEIHKTLMLPQTSNTDQAFDQLNMLRISQKQNRMCIAEKQKNVLERYVTLLDD</sequence>
<dbReference type="HOGENOM" id="CLU_1326570_0_0_1"/>
<reference evidence="1 2" key="1">
    <citation type="journal article" date="2008" name="Nature">
        <title>The genome of Laccaria bicolor provides insights into mycorrhizal symbiosis.</title>
        <authorList>
            <person name="Martin F."/>
            <person name="Aerts A."/>
            <person name="Ahren D."/>
            <person name="Brun A."/>
            <person name="Danchin E.G.J."/>
            <person name="Duchaussoy F."/>
            <person name="Gibon J."/>
            <person name="Kohler A."/>
            <person name="Lindquist E."/>
            <person name="Pereda V."/>
            <person name="Salamov A."/>
            <person name="Shapiro H.J."/>
            <person name="Wuyts J."/>
            <person name="Blaudez D."/>
            <person name="Buee M."/>
            <person name="Brokstein P."/>
            <person name="Canbaeck B."/>
            <person name="Cohen D."/>
            <person name="Courty P.E."/>
            <person name="Coutinho P.M."/>
            <person name="Delaruelle C."/>
            <person name="Detter J.C."/>
            <person name="Deveau A."/>
            <person name="DiFazio S."/>
            <person name="Duplessis S."/>
            <person name="Fraissinet-Tachet L."/>
            <person name="Lucic E."/>
            <person name="Frey-Klett P."/>
            <person name="Fourrey C."/>
            <person name="Feussner I."/>
            <person name="Gay G."/>
            <person name="Grimwood J."/>
            <person name="Hoegger P.J."/>
            <person name="Jain P."/>
            <person name="Kilaru S."/>
            <person name="Labbe J."/>
            <person name="Lin Y.C."/>
            <person name="Legue V."/>
            <person name="Le Tacon F."/>
            <person name="Marmeisse R."/>
            <person name="Melayah D."/>
            <person name="Montanini B."/>
            <person name="Muratet M."/>
            <person name="Nehls U."/>
            <person name="Niculita-Hirzel H."/>
            <person name="Oudot-Le Secq M.P."/>
            <person name="Peter M."/>
            <person name="Quesneville H."/>
            <person name="Rajashekar B."/>
            <person name="Reich M."/>
            <person name="Rouhier N."/>
            <person name="Schmutz J."/>
            <person name="Yin T."/>
            <person name="Chalot M."/>
            <person name="Henrissat B."/>
            <person name="Kuees U."/>
            <person name="Lucas S."/>
            <person name="Van de Peer Y."/>
            <person name="Podila G.K."/>
            <person name="Polle A."/>
            <person name="Pukkila P.J."/>
            <person name="Richardson P.M."/>
            <person name="Rouze P."/>
            <person name="Sanders I.R."/>
            <person name="Stajich J.E."/>
            <person name="Tunlid A."/>
            <person name="Tuskan G."/>
            <person name="Grigoriev I.V."/>
        </authorList>
    </citation>
    <scope>NUCLEOTIDE SEQUENCE [LARGE SCALE GENOMIC DNA]</scope>
    <source>
        <strain evidence="2">S238N-H82 / ATCC MYA-4686</strain>
    </source>
</reference>
<dbReference type="KEGG" id="lbc:LACBIDRAFT_322625"/>
<protein>
    <submittedName>
        <fullName evidence="1">Predicted protein</fullName>
    </submittedName>
</protein>
<dbReference type="RefSeq" id="XP_001876090.1">
    <property type="nucleotide sequence ID" value="XM_001876055.1"/>
</dbReference>